<dbReference type="Pfam" id="PF24877">
    <property type="entry name" value="ILV_EDD_C"/>
    <property type="match status" value="1"/>
</dbReference>
<keyword evidence="4 15" id="KW-0001">2Fe-2S</keyword>
<evidence type="ECO:0000256" key="8">
    <source>
        <dbReference type="ARBA" id="ARBA00023014"/>
    </source>
</evidence>
<dbReference type="GO" id="GO:0004160">
    <property type="term" value="F:dihydroxy-acid dehydratase activity"/>
    <property type="evidence" value="ECO:0007669"/>
    <property type="project" value="UniProtKB-UniRule"/>
</dbReference>
<dbReference type="NCBIfam" id="NF002068">
    <property type="entry name" value="PRK00911.1"/>
    <property type="match status" value="1"/>
</dbReference>
<feature type="domain" description="Dihydroxy-acid/6-phosphogluconate dehydratase C-terminal" evidence="17">
    <location>
        <begin position="355"/>
        <end position="550"/>
    </location>
</feature>
<comment type="cofactor">
    <cofactor evidence="15">
        <name>[2Fe-2S] cluster</name>
        <dbReference type="ChEBI" id="CHEBI:190135"/>
    </cofactor>
    <text evidence="15">Binds 1 [2Fe-2S] cluster per subunit. This cluster acts as a Lewis acid cofactor.</text>
</comment>
<feature type="binding site" evidence="15">
    <location>
        <position position="439"/>
    </location>
    <ligand>
        <name>Mg(2+)</name>
        <dbReference type="ChEBI" id="CHEBI:18420"/>
    </ligand>
</feature>
<dbReference type="SUPFAM" id="SSF52016">
    <property type="entry name" value="LeuD/IlvD-like"/>
    <property type="match status" value="1"/>
</dbReference>
<dbReference type="InterPro" id="IPR056740">
    <property type="entry name" value="ILV_EDD_C"/>
</dbReference>
<dbReference type="InterPro" id="IPR037237">
    <property type="entry name" value="IlvD/EDD_N"/>
</dbReference>
<dbReference type="UniPathway" id="UPA00049">
    <property type="reaction ID" value="UER00061"/>
</dbReference>
<dbReference type="InterPro" id="IPR004404">
    <property type="entry name" value="DihydroxyA_deHydtase"/>
</dbReference>
<dbReference type="RefSeq" id="WP_069703125.1">
    <property type="nucleotide sequence ID" value="NZ_MJAT01000038.1"/>
</dbReference>
<comment type="pathway">
    <text evidence="13 15">Amino-acid biosynthesis; L-isoleucine biosynthesis; L-isoleucine from 2-oxobutanoate: step 3/4.</text>
</comment>
<evidence type="ECO:0000256" key="10">
    <source>
        <dbReference type="ARBA" id="ARBA00023304"/>
    </source>
</evidence>
<dbReference type="AlphaFoldDB" id="A0A1E5L2M4"/>
<evidence type="ECO:0000256" key="13">
    <source>
        <dbReference type="ARBA" id="ARBA00029437"/>
    </source>
</evidence>
<feature type="binding site" evidence="15">
    <location>
        <position position="119"/>
    </location>
    <ligand>
        <name>Mg(2+)</name>
        <dbReference type="ChEBI" id="CHEBI:18420"/>
    </ligand>
</feature>
<dbReference type="InterPro" id="IPR020558">
    <property type="entry name" value="DiOHA_6PGluconate_deHydtase_CS"/>
</dbReference>
<keyword evidence="7 15" id="KW-0408">Iron</keyword>
<dbReference type="EC" id="4.2.1.9" evidence="14 15"/>
<evidence type="ECO:0000256" key="1">
    <source>
        <dbReference type="ARBA" id="ARBA00001946"/>
    </source>
</evidence>
<feature type="active site" description="Proton acceptor" evidence="15">
    <location>
        <position position="465"/>
    </location>
</feature>
<dbReference type="PANTHER" id="PTHR43661:SF3">
    <property type="entry name" value="D-XYLONATE DEHYDRATASE YAGF-RELATED"/>
    <property type="match status" value="1"/>
</dbReference>
<keyword evidence="5 15" id="KW-0479">Metal-binding</keyword>
<dbReference type="GO" id="GO:0009099">
    <property type="term" value="P:L-valine biosynthetic process"/>
    <property type="evidence" value="ECO:0007669"/>
    <property type="project" value="UniProtKB-UniRule"/>
</dbReference>
<evidence type="ECO:0000313" key="18">
    <source>
        <dbReference type="EMBL" id="OEH84412.1"/>
    </source>
</evidence>
<dbReference type="PROSITE" id="PS00887">
    <property type="entry name" value="ILVD_EDD_2"/>
    <property type="match status" value="1"/>
</dbReference>
<feature type="binding site" description="via carbamate group" evidence="15">
    <location>
        <position position="120"/>
    </location>
    <ligand>
        <name>Mg(2+)</name>
        <dbReference type="ChEBI" id="CHEBI:18420"/>
    </ligand>
</feature>
<dbReference type="GO" id="GO:0005829">
    <property type="term" value="C:cytosol"/>
    <property type="evidence" value="ECO:0007669"/>
    <property type="project" value="TreeGrafter"/>
</dbReference>
<dbReference type="Proteomes" id="UP000095255">
    <property type="component" value="Unassembled WGS sequence"/>
</dbReference>
<feature type="binding site" evidence="15">
    <location>
        <position position="77"/>
    </location>
    <ligand>
        <name>Mg(2+)</name>
        <dbReference type="ChEBI" id="CHEBI:18420"/>
    </ligand>
</feature>
<evidence type="ECO:0000256" key="11">
    <source>
        <dbReference type="ARBA" id="ARBA00029304"/>
    </source>
</evidence>
<feature type="modified residue" description="N6-carboxylysine" evidence="15">
    <location>
        <position position="120"/>
    </location>
</feature>
<organism evidence="18 19">
    <name type="scientific">Desulfuribacillus stibiiarsenatis</name>
    <dbReference type="NCBI Taxonomy" id="1390249"/>
    <lineage>
        <taxon>Bacteria</taxon>
        <taxon>Bacillati</taxon>
        <taxon>Bacillota</taxon>
        <taxon>Desulfuribacillia</taxon>
        <taxon>Desulfuribacillales</taxon>
        <taxon>Desulfuribacillaceae</taxon>
        <taxon>Desulfuribacillus</taxon>
    </lineage>
</organism>
<dbReference type="PROSITE" id="PS00886">
    <property type="entry name" value="ILVD_EDD_1"/>
    <property type="match status" value="1"/>
</dbReference>
<dbReference type="SUPFAM" id="SSF143975">
    <property type="entry name" value="IlvD/EDD N-terminal domain-like"/>
    <property type="match status" value="1"/>
</dbReference>
<comment type="cofactor">
    <cofactor evidence="1 15">
        <name>Mg(2+)</name>
        <dbReference type="ChEBI" id="CHEBI:18420"/>
    </cofactor>
</comment>
<dbReference type="PANTHER" id="PTHR43661">
    <property type="entry name" value="D-XYLONATE DEHYDRATASE"/>
    <property type="match status" value="1"/>
</dbReference>
<comment type="caution">
    <text evidence="15">Lacks conserved residue(s) required for the propagation of feature annotation.</text>
</comment>
<evidence type="ECO:0000256" key="15">
    <source>
        <dbReference type="HAMAP-Rule" id="MF_00012"/>
    </source>
</evidence>
<evidence type="ECO:0000256" key="6">
    <source>
        <dbReference type="ARBA" id="ARBA00022842"/>
    </source>
</evidence>
<dbReference type="GO" id="GO:0009097">
    <property type="term" value="P:isoleucine biosynthetic process"/>
    <property type="evidence" value="ECO:0007669"/>
    <property type="project" value="UniProtKB-UniRule"/>
</dbReference>
<dbReference type="STRING" id="1390249.BHU72_09335"/>
<dbReference type="GO" id="GO:0000287">
    <property type="term" value="F:magnesium ion binding"/>
    <property type="evidence" value="ECO:0007669"/>
    <property type="project" value="UniProtKB-UniRule"/>
</dbReference>
<comment type="function">
    <text evidence="15">Functions in the biosynthesis of branched-chain amino acids. Catalyzes the dehydration of (2R,3R)-2,3-dihydroxy-3-methylpentanoate (2,3-dihydroxy-3-methylvalerate) into 2-oxo-3-methylpentanoate (2-oxo-3-methylvalerate) and of (2R)-2,3-dihydroxy-3-methylbutanoate (2,3-dihydroxyisovalerate) into 2-oxo-3-methylbutanoate (2-oxoisovalerate), the penultimate precursor to L-isoleucine and L-valine, respectively.</text>
</comment>
<dbReference type="FunFam" id="3.50.30.80:FF:000001">
    <property type="entry name" value="Dihydroxy-acid dehydratase"/>
    <property type="match status" value="1"/>
</dbReference>
<reference evidence="18 19" key="1">
    <citation type="submission" date="2016-09" db="EMBL/GenBank/DDBJ databases">
        <title>Desulfuribacillus arsenicus sp. nov., an obligately anaerobic, dissimilatory arsenic- and antimonate-reducing bacterium isolated from anoxic sediments.</title>
        <authorList>
            <person name="Abin C.A."/>
            <person name="Hollibaugh J.T."/>
        </authorList>
    </citation>
    <scope>NUCLEOTIDE SEQUENCE [LARGE SCALE GENOMIC DNA]</scope>
    <source>
        <strain evidence="18 19">MLFW-2</strain>
    </source>
</reference>
<accession>A0A1E5L2M4</accession>
<keyword evidence="3 15" id="KW-0028">Amino-acid biosynthesis</keyword>
<name>A0A1E5L2M4_9FIRM</name>
<evidence type="ECO:0000256" key="14">
    <source>
        <dbReference type="ARBA" id="ARBA00029490"/>
    </source>
</evidence>
<evidence type="ECO:0000256" key="7">
    <source>
        <dbReference type="ARBA" id="ARBA00023004"/>
    </source>
</evidence>
<evidence type="ECO:0000256" key="9">
    <source>
        <dbReference type="ARBA" id="ARBA00023239"/>
    </source>
</evidence>
<evidence type="ECO:0000256" key="4">
    <source>
        <dbReference type="ARBA" id="ARBA00022714"/>
    </source>
</evidence>
<comment type="caution">
    <text evidence="18">The sequence shown here is derived from an EMBL/GenBank/DDBJ whole genome shotgun (WGS) entry which is preliminary data.</text>
</comment>
<gene>
    <name evidence="15" type="primary">ilvD</name>
    <name evidence="18" type="ORF">BHU72_09335</name>
</gene>
<comment type="pathway">
    <text evidence="12 15">Amino-acid biosynthesis; L-valine biosynthesis; L-valine from pyruvate: step 3/4.</text>
</comment>
<dbReference type="Gene3D" id="3.50.30.80">
    <property type="entry name" value="IlvD/EDD C-terminal domain-like"/>
    <property type="match status" value="1"/>
</dbReference>
<evidence type="ECO:0000259" key="17">
    <source>
        <dbReference type="Pfam" id="PF24877"/>
    </source>
</evidence>
<keyword evidence="9 15" id="KW-0456">Lyase</keyword>
<feature type="domain" description="Dihydroxy-acid/6-phosphogluconate dehydratase N-terminal" evidence="16">
    <location>
        <begin position="30"/>
        <end position="345"/>
    </location>
</feature>
<keyword evidence="19" id="KW-1185">Reference proteome</keyword>
<proteinExistence type="inferred from homology"/>
<dbReference type="Pfam" id="PF00920">
    <property type="entry name" value="ILVD_EDD_N"/>
    <property type="match status" value="1"/>
</dbReference>
<dbReference type="UniPathway" id="UPA00047">
    <property type="reaction ID" value="UER00057"/>
</dbReference>
<dbReference type="InterPro" id="IPR000581">
    <property type="entry name" value="ILV_EDD_N"/>
</dbReference>
<dbReference type="GO" id="GO:0051537">
    <property type="term" value="F:2 iron, 2 sulfur cluster binding"/>
    <property type="evidence" value="ECO:0007669"/>
    <property type="project" value="UniProtKB-UniRule"/>
</dbReference>
<keyword evidence="8 15" id="KW-0411">Iron-sulfur</keyword>
<comment type="catalytic activity">
    <reaction evidence="11">
        <text>(2R)-2,3-dihydroxy-3-methylbutanoate = 3-methyl-2-oxobutanoate + H2O</text>
        <dbReference type="Rhea" id="RHEA:24809"/>
        <dbReference type="ChEBI" id="CHEBI:11851"/>
        <dbReference type="ChEBI" id="CHEBI:15377"/>
        <dbReference type="ChEBI" id="CHEBI:49072"/>
        <dbReference type="EC" id="4.2.1.9"/>
    </reaction>
    <physiologicalReaction direction="left-to-right" evidence="11">
        <dbReference type="Rhea" id="RHEA:24810"/>
    </physiologicalReaction>
</comment>
<comment type="catalytic activity">
    <reaction evidence="15">
        <text>(2R,3R)-2,3-dihydroxy-3-methylpentanoate = (S)-3-methyl-2-oxopentanoate + H2O</text>
        <dbReference type="Rhea" id="RHEA:27694"/>
        <dbReference type="ChEBI" id="CHEBI:15377"/>
        <dbReference type="ChEBI" id="CHEBI:35146"/>
        <dbReference type="ChEBI" id="CHEBI:49258"/>
        <dbReference type="EC" id="4.2.1.9"/>
    </reaction>
</comment>
<evidence type="ECO:0000256" key="5">
    <source>
        <dbReference type="ARBA" id="ARBA00022723"/>
    </source>
</evidence>
<sequence>MKNQVTQGIERAPHRSLFKAMGYIDEELKQPLIGIVNSHNEIIPGHKHLKQISEAVKAGVRMAGGTPLEFSTIAVCDGIAMNHLGMHYSLASREIICDSIEVVASAHDFDAIVFVPNCDKVVPGMLMAAARINKPSIFISGGPMLAGKFKDRSVDLSSVFEAVGAVKAGKMSEADLYQMEENACPGCGSCAGMFTANSMNCLTEAIGMALPGSGTIPAVFAHRERLAKYTGIKILELLEKNIRPRDIMSAKALENALSVDMALGCSSNTILHLLAIANELDADLDLKYIDSVSARTPQLCKLSPAGDQHIEDLYFAGGIQAVMKVLAGQLDTSVITATGKSLGENLENAANLNTEVIRPVDNPYNQTGGIAILFGNLAPDGAVVKQGAVAPEMMVHEGPAKVFDGEESAVQAIMTGGIVKGDVVVIRYEGPRGGPGMREMLTPTSALAGMGLDKEVALLTDGRFSGATRGASIGHVSPEAKAYGPIAIVQEGDIIAIDIPKRKLDIKLSDAEIQQRIEDSKATIDAKQPRVTKGYLKRYSSLVQSANTGAVFKK</sequence>
<evidence type="ECO:0000256" key="12">
    <source>
        <dbReference type="ARBA" id="ARBA00029436"/>
    </source>
</evidence>
<dbReference type="NCBIfam" id="TIGR00110">
    <property type="entry name" value="ilvD"/>
    <property type="match status" value="1"/>
</dbReference>
<keyword evidence="10 15" id="KW-0100">Branched-chain amino acid biosynthesis</keyword>
<evidence type="ECO:0000256" key="2">
    <source>
        <dbReference type="ARBA" id="ARBA00006486"/>
    </source>
</evidence>
<keyword evidence="6 15" id="KW-0460">Magnesium</keyword>
<protein>
    <recommendedName>
        <fullName evidence="14 15">Dihydroxy-acid dehydratase</fullName>
        <shortName evidence="15">DAD</shortName>
        <ecNumber evidence="14 15">4.2.1.9</ecNumber>
    </recommendedName>
</protein>
<dbReference type="OrthoDB" id="9807077at2"/>
<evidence type="ECO:0000313" key="19">
    <source>
        <dbReference type="Proteomes" id="UP000095255"/>
    </source>
</evidence>
<dbReference type="HAMAP" id="MF_00012">
    <property type="entry name" value="IlvD"/>
    <property type="match status" value="1"/>
</dbReference>
<comment type="subunit">
    <text evidence="15">Homodimer.</text>
</comment>
<dbReference type="InterPro" id="IPR042096">
    <property type="entry name" value="Dihydro-acid_dehy_C"/>
</dbReference>
<comment type="similarity">
    <text evidence="2 15">Belongs to the IlvD/Edd family.</text>
</comment>
<evidence type="ECO:0000256" key="3">
    <source>
        <dbReference type="ARBA" id="ARBA00022605"/>
    </source>
</evidence>
<dbReference type="EMBL" id="MJAT01000038">
    <property type="protein sequence ID" value="OEH84412.1"/>
    <property type="molecule type" value="Genomic_DNA"/>
</dbReference>
<evidence type="ECO:0000259" key="16">
    <source>
        <dbReference type="Pfam" id="PF00920"/>
    </source>
</evidence>